<dbReference type="AlphaFoldDB" id="A0A398DS09"/>
<dbReference type="GO" id="GO:0008777">
    <property type="term" value="F:acetylornithine deacetylase activity"/>
    <property type="evidence" value="ECO:0007669"/>
    <property type="project" value="TreeGrafter"/>
</dbReference>
<dbReference type="Pfam" id="PF07687">
    <property type="entry name" value="M20_dimer"/>
    <property type="match status" value="1"/>
</dbReference>
<feature type="domain" description="Peptidase M20 dimerisation" evidence="4">
    <location>
        <begin position="179"/>
        <end position="283"/>
    </location>
</feature>
<keyword evidence="2 5" id="KW-0378">Hydrolase</keyword>
<organism evidence="5 8">
    <name type="scientific">Candidatus Cryosericum hinesii</name>
    <dbReference type="NCBI Taxonomy" id="2290915"/>
    <lineage>
        <taxon>Bacteria</taxon>
        <taxon>Pseudomonadati</taxon>
        <taxon>Caldisericota/Cryosericota group</taxon>
        <taxon>Candidatus Cryosericota</taxon>
        <taxon>Candidatus Cryosericia</taxon>
        <taxon>Candidatus Cryosericales</taxon>
        <taxon>Candidatus Cryosericaceae</taxon>
        <taxon>Candidatus Cryosericum</taxon>
    </lineage>
</organism>
<evidence type="ECO:0000313" key="6">
    <source>
        <dbReference type="EMBL" id="RIE15061.1"/>
    </source>
</evidence>
<reference evidence="7 8" key="1">
    <citation type="submission" date="2018-09" db="EMBL/GenBank/DDBJ databases">
        <title>Discovery and Ecogenomic Context for Candidatus Cryosericales, a Global Caldiserica Order Active in Thawing Permafrost.</title>
        <authorList>
            <person name="Martinez M.A."/>
            <person name="Woodcroft B.J."/>
            <person name="Ignacio Espinoza J.C."/>
            <person name="Zayed A."/>
            <person name="Singleton C.M."/>
            <person name="Boyd J."/>
            <person name="Li Y.-F."/>
            <person name="Purvine S."/>
            <person name="Maughan H."/>
            <person name="Hodgkins S.B."/>
            <person name="Anderson D."/>
            <person name="Sederholm M."/>
            <person name="Temperton B."/>
            <person name="Saleska S.R."/>
            <person name="Tyson G.W."/>
            <person name="Rich V.I."/>
        </authorList>
    </citation>
    <scope>NUCLEOTIDE SEQUENCE [LARGE SCALE GENOMIC DNA]</scope>
    <source>
        <strain evidence="6 7">SMC2</strain>
        <strain evidence="5 8">SMC3</strain>
    </source>
</reference>
<dbReference type="PANTHER" id="PTHR43808">
    <property type="entry name" value="ACETYLORNITHINE DEACETYLASE"/>
    <property type="match status" value="1"/>
</dbReference>
<dbReference type="Proteomes" id="UP000265724">
    <property type="component" value="Unassembled WGS sequence"/>
</dbReference>
<dbReference type="RefSeq" id="WP_119089814.1">
    <property type="nucleotide sequence ID" value="NZ_QXIW01000016.1"/>
</dbReference>
<evidence type="ECO:0000259" key="4">
    <source>
        <dbReference type="Pfam" id="PF07687"/>
    </source>
</evidence>
<dbReference type="InterPro" id="IPR011650">
    <property type="entry name" value="Peptidase_M20_dimer"/>
</dbReference>
<evidence type="ECO:0000313" key="5">
    <source>
        <dbReference type="EMBL" id="RIE14044.1"/>
    </source>
</evidence>
<dbReference type="InterPro" id="IPR017706">
    <property type="entry name" value="Peptidase_M20/DapE_YgeY"/>
</dbReference>
<dbReference type="GO" id="GO:0006526">
    <property type="term" value="P:L-arginine biosynthetic process"/>
    <property type="evidence" value="ECO:0007669"/>
    <property type="project" value="TreeGrafter"/>
</dbReference>
<dbReference type="SUPFAM" id="SSF53187">
    <property type="entry name" value="Zn-dependent exopeptidases"/>
    <property type="match status" value="1"/>
</dbReference>
<dbReference type="EMBL" id="QXIW01000016">
    <property type="protein sequence ID" value="RIE14044.1"/>
    <property type="molecule type" value="Genomic_DNA"/>
</dbReference>
<dbReference type="NCBIfam" id="NF009555">
    <property type="entry name" value="PRK13004.1"/>
    <property type="match status" value="1"/>
</dbReference>
<evidence type="ECO:0000313" key="8">
    <source>
        <dbReference type="Proteomes" id="UP000266042"/>
    </source>
</evidence>
<dbReference type="Gene3D" id="3.30.70.360">
    <property type="match status" value="1"/>
</dbReference>
<dbReference type="PANTHER" id="PTHR43808:SF31">
    <property type="entry name" value="N-ACETYL-L-CITRULLINE DEACETYLASE"/>
    <property type="match status" value="1"/>
</dbReference>
<proteinExistence type="predicted"/>
<sequence length="398" mass="44084">MTNQEVEILVRKYEPEILEFARDIIKTRSYSTEEKGMVMLIKSKMEALDFDEVKVDGIGNIVGRVGNGPRKILYDAHIDTVWAEDKENWKVDPFAAVVDGDLLYGRGSSDEKAAMSSMLYGAAIAKQLGLLDGFSLYISGTVLEETCDGLSVIHMVEKEGFRPDFVVICEPTSLDVYRGHRGRVELKITTTGTSAHAAHPDKGDNAIYKMAQTVLNIEKLTATFKDDPFLGKGTAVVSIIESKAPSINSVPYESTIYIDRRITVGETKETVLAEFRGAVNDPGHTTVELTEFEDTSWTGLHVCQEKYFPTWVLDENHPLVKAGVDAATEARGKTPRISRWIFSTNGVAFMGHFNIPSIGFGPGDEWLAHAANEYVRISDLYEAARFYALLPSKLAEEV</sequence>
<gene>
    <name evidence="6" type="ORF">SMC2_01990</name>
    <name evidence="5" type="ORF">SMC3_03185</name>
</gene>
<name>A0A398DS09_9BACT</name>
<keyword evidence="3" id="KW-0170">Cobalt</keyword>
<keyword evidence="7" id="KW-1185">Reference proteome</keyword>
<accession>A0A398DS09</accession>
<dbReference type="Gene3D" id="3.40.630.10">
    <property type="entry name" value="Zn peptidases"/>
    <property type="match status" value="1"/>
</dbReference>
<evidence type="ECO:0000256" key="1">
    <source>
        <dbReference type="ARBA" id="ARBA00022723"/>
    </source>
</evidence>
<dbReference type="GO" id="GO:0046872">
    <property type="term" value="F:metal ion binding"/>
    <property type="evidence" value="ECO:0007669"/>
    <property type="project" value="UniProtKB-KW"/>
</dbReference>
<comment type="caution">
    <text evidence="5">The sequence shown here is derived from an EMBL/GenBank/DDBJ whole genome shotgun (WGS) entry which is preliminary data.</text>
</comment>
<dbReference type="Proteomes" id="UP000266042">
    <property type="component" value="Unassembled WGS sequence"/>
</dbReference>
<evidence type="ECO:0000313" key="7">
    <source>
        <dbReference type="Proteomes" id="UP000265724"/>
    </source>
</evidence>
<dbReference type="InterPro" id="IPR050072">
    <property type="entry name" value="Peptidase_M20A"/>
</dbReference>
<dbReference type="SUPFAM" id="SSF55031">
    <property type="entry name" value="Bacterial exopeptidase dimerisation domain"/>
    <property type="match status" value="1"/>
</dbReference>
<dbReference type="NCBIfam" id="TIGR03526">
    <property type="entry name" value="selenium_YgeY"/>
    <property type="match status" value="1"/>
</dbReference>
<keyword evidence="1" id="KW-0479">Metal-binding</keyword>
<dbReference type="Pfam" id="PF01546">
    <property type="entry name" value="Peptidase_M20"/>
    <property type="match status" value="1"/>
</dbReference>
<evidence type="ECO:0000256" key="3">
    <source>
        <dbReference type="ARBA" id="ARBA00023285"/>
    </source>
</evidence>
<evidence type="ECO:0000256" key="2">
    <source>
        <dbReference type="ARBA" id="ARBA00022801"/>
    </source>
</evidence>
<protein>
    <submittedName>
        <fullName evidence="5">YgeY family selenium metabolism-linked hydrolase</fullName>
    </submittedName>
</protein>
<dbReference type="InterPro" id="IPR036264">
    <property type="entry name" value="Bact_exopeptidase_dim_dom"/>
</dbReference>
<dbReference type="InterPro" id="IPR002933">
    <property type="entry name" value="Peptidase_M20"/>
</dbReference>
<dbReference type="EMBL" id="QXIX01000016">
    <property type="protein sequence ID" value="RIE15061.1"/>
    <property type="molecule type" value="Genomic_DNA"/>
</dbReference>